<dbReference type="PROSITE" id="PS50404">
    <property type="entry name" value="GST_NTER"/>
    <property type="match status" value="1"/>
</dbReference>
<dbReference type="PROSITE" id="PS50405">
    <property type="entry name" value="GST_CTER"/>
    <property type="match status" value="1"/>
</dbReference>
<dbReference type="InterPro" id="IPR040079">
    <property type="entry name" value="Glutathione_S-Trfase"/>
</dbReference>
<dbReference type="Gene3D" id="1.20.1050.10">
    <property type="match status" value="1"/>
</dbReference>
<dbReference type="InterPro" id="IPR036282">
    <property type="entry name" value="Glutathione-S-Trfase_C_sf"/>
</dbReference>
<dbReference type="SFLD" id="SFLDG00358">
    <property type="entry name" value="Main_(cytGST)"/>
    <property type="match status" value="1"/>
</dbReference>
<evidence type="ECO:0000259" key="2">
    <source>
        <dbReference type="PROSITE" id="PS50404"/>
    </source>
</evidence>
<dbReference type="PANTHER" id="PTHR44051:SF19">
    <property type="entry name" value="DISULFIDE-BOND OXIDOREDUCTASE YFCG"/>
    <property type="match status" value="1"/>
</dbReference>
<evidence type="ECO:0000313" key="4">
    <source>
        <dbReference type="EMBL" id="SFI88319.1"/>
    </source>
</evidence>
<dbReference type="CDD" id="cd03048">
    <property type="entry name" value="GST_N_Ure2p_like"/>
    <property type="match status" value="1"/>
</dbReference>
<dbReference type="AlphaFoldDB" id="A0A1I3LU98"/>
<accession>A0A1I3LU98</accession>
<dbReference type="InterPro" id="IPR010987">
    <property type="entry name" value="Glutathione-S-Trfase_C-like"/>
</dbReference>
<feature type="domain" description="GST C-terminal" evidence="3">
    <location>
        <begin position="90"/>
        <end position="216"/>
    </location>
</feature>
<evidence type="ECO:0000313" key="5">
    <source>
        <dbReference type="Proteomes" id="UP000183018"/>
    </source>
</evidence>
<dbReference type="EMBL" id="FORC01000003">
    <property type="protein sequence ID" value="SFI88319.1"/>
    <property type="molecule type" value="Genomic_DNA"/>
</dbReference>
<organism evidence="4 5">
    <name type="scientific">Phytopseudomonas argentinensis</name>
    <dbReference type="NCBI Taxonomy" id="289370"/>
    <lineage>
        <taxon>Bacteria</taxon>
        <taxon>Pseudomonadati</taxon>
        <taxon>Pseudomonadota</taxon>
        <taxon>Gammaproteobacteria</taxon>
        <taxon>Pseudomonadales</taxon>
        <taxon>Pseudomonadaceae</taxon>
        <taxon>Phytopseudomonas</taxon>
    </lineage>
</organism>
<protein>
    <submittedName>
        <fullName evidence="4">GST-like protein</fullName>
    </submittedName>
</protein>
<dbReference type="PANTHER" id="PTHR44051">
    <property type="entry name" value="GLUTATHIONE S-TRANSFERASE-RELATED"/>
    <property type="match status" value="1"/>
</dbReference>
<dbReference type="Pfam" id="PF00043">
    <property type="entry name" value="GST_C"/>
    <property type="match status" value="1"/>
</dbReference>
<dbReference type="RefSeq" id="WP_074885621.1">
    <property type="nucleotide sequence ID" value="NZ_FORC01000003.1"/>
</dbReference>
<dbReference type="CDD" id="cd10291">
    <property type="entry name" value="GST_C_YfcG_like"/>
    <property type="match status" value="1"/>
</dbReference>
<evidence type="ECO:0000259" key="3">
    <source>
        <dbReference type="PROSITE" id="PS50405"/>
    </source>
</evidence>
<comment type="similarity">
    <text evidence="1">Belongs to the GST superfamily.</text>
</comment>
<dbReference type="SFLD" id="SFLDG01151">
    <property type="entry name" value="Main.2:_Nu-like"/>
    <property type="match status" value="1"/>
</dbReference>
<dbReference type="InterPro" id="IPR004045">
    <property type="entry name" value="Glutathione_S-Trfase_N"/>
</dbReference>
<dbReference type="STRING" id="289370.SAMN05216602_3043"/>
<sequence>MIDLHYWTTPNGHKISIFLEESGLDYNVHPVNIGTGQQFEPAFLKIAPNNRIPAIVDNNPSDGGEPISVFESGAILEYLADKVGRFMPLQPRLRVQVQQWLHWQMGGLGPMAGQNHHFVRFAPEQIPYAIDRYVKETARLYGVLDRQLEGREYVAGDYSIADMAIYPWAKGWELQRQRLEDFPNMAAWLARMGKRPAVQRAYQVAEAIGQRPEEVLTSEARKALF</sequence>
<dbReference type="Proteomes" id="UP000183018">
    <property type="component" value="Unassembled WGS sequence"/>
</dbReference>
<dbReference type="SFLD" id="SFLDS00019">
    <property type="entry name" value="Glutathione_Transferase_(cytos"/>
    <property type="match status" value="1"/>
</dbReference>
<gene>
    <name evidence="4" type="ORF">SAMN05216602_3043</name>
</gene>
<dbReference type="InterPro" id="IPR004046">
    <property type="entry name" value="GST_C"/>
</dbReference>
<name>A0A1I3LU98_9GAMM</name>
<dbReference type="FunFam" id="3.40.30.10:FF:000046">
    <property type="entry name" value="GSH-dependent disulfide bond oxidoreductase"/>
    <property type="match status" value="1"/>
</dbReference>
<dbReference type="SUPFAM" id="SSF47616">
    <property type="entry name" value="GST C-terminal domain-like"/>
    <property type="match status" value="1"/>
</dbReference>
<keyword evidence="5" id="KW-1185">Reference proteome</keyword>
<proteinExistence type="inferred from homology"/>
<feature type="domain" description="GST N-terminal" evidence="2">
    <location>
        <begin position="1"/>
        <end position="87"/>
    </location>
</feature>
<dbReference type="InterPro" id="IPR036249">
    <property type="entry name" value="Thioredoxin-like_sf"/>
</dbReference>
<dbReference type="Pfam" id="PF02798">
    <property type="entry name" value="GST_N"/>
    <property type="match status" value="1"/>
</dbReference>
<dbReference type="SUPFAM" id="SSF52833">
    <property type="entry name" value="Thioredoxin-like"/>
    <property type="match status" value="1"/>
</dbReference>
<dbReference type="OrthoDB" id="9803562at2"/>
<dbReference type="Gene3D" id="3.40.30.10">
    <property type="entry name" value="Glutaredoxin"/>
    <property type="match status" value="1"/>
</dbReference>
<evidence type="ECO:0000256" key="1">
    <source>
        <dbReference type="RuleBase" id="RU003494"/>
    </source>
</evidence>
<reference evidence="5" key="1">
    <citation type="submission" date="2016-10" db="EMBL/GenBank/DDBJ databases">
        <authorList>
            <person name="Varghese N."/>
            <person name="Submissions S."/>
        </authorList>
    </citation>
    <scope>NUCLEOTIDE SEQUENCE [LARGE SCALE GENOMIC DNA]</scope>
    <source>
        <strain evidence="5">LMG 22563</strain>
    </source>
</reference>